<name>B8F111_BORGR</name>
<accession>B8F111</accession>
<keyword evidence="1" id="KW-0614">Plasmid</keyword>
<dbReference type="Proteomes" id="UP000006103">
    <property type="component" value="Plasmid PBr_lp28-4"/>
</dbReference>
<dbReference type="AlphaFoldDB" id="B8F111"/>
<evidence type="ECO:0000313" key="1">
    <source>
        <dbReference type="EMBL" id="ACL34610.1"/>
    </source>
</evidence>
<reference evidence="1 2" key="1">
    <citation type="journal article" date="2011" name="J. Bacteriol.">
        <title>Whole-genome sequences of two Borrelia afzelii and two Borrelia garinii Lyme disease agent isolates.</title>
        <authorList>
            <person name="Casjens S.R."/>
            <person name="Mongodin E.F."/>
            <person name="Qiu W.-G."/>
            <person name="Dunn J.J."/>
            <person name="Luft B.J."/>
            <person name="Fraser-Liggett C.M."/>
            <person name="Schutzer S.E."/>
        </authorList>
    </citation>
    <scope>NUCLEOTIDE SEQUENCE [LARGE SCALE GENOMIC DNA]</scope>
    <source>
        <strain evidence="1 2">PBr</strain>
    </source>
</reference>
<sequence>MVNDLENKIKIMKILYNIKNKKLYLVFMLFLLENAHQFFSPII</sequence>
<organism evidence="1 2">
    <name type="scientific">Borreliella garinii PBr</name>
    <dbReference type="NCBI Taxonomy" id="498743"/>
    <lineage>
        <taxon>Bacteria</taxon>
        <taxon>Pseudomonadati</taxon>
        <taxon>Spirochaetota</taxon>
        <taxon>Spirochaetia</taxon>
        <taxon>Spirochaetales</taxon>
        <taxon>Borreliaceae</taxon>
        <taxon>Borreliella</taxon>
    </lineage>
</organism>
<proteinExistence type="predicted"/>
<gene>
    <name evidence="1" type="ORF">BGAPBR_I0032</name>
</gene>
<evidence type="ECO:0000313" key="2">
    <source>
        <dbReference type="Proteomes" id="UP000006103"/>
    </source>
</evidence>
<geneLocation type="plasmid" evidence="1 2">
    <name>PBr_lp28-4</name>
</geneLocation>
<dbReference type="EMBL" id="CP001304">
    <property type="protein sequence ID" value="ACL34610.1"/>
    <property type="molecule type" value="Genomic_DNA"/>
</dbReference>
<keyword evidence="2" id="KW-1185">Reference proteome</keyword>
<protein>
    <submittedName>
        <fullName evidence="1">Uncharacterized protein</fullName>
    </submittedName>
</protein>